<feature type="compositionally biased region" description="Polar residues" evidence="4">
    <location>
        <begin position="653"/>
        <end position="665"/>
    </location>
</feature>
<feature type="region of interest" description="Disordered" evidence="4">
    <location>
        <begin position="691"/>
        <end position="740"/>
    </location>
</feature>
<protein>
    <recommendedName>
        <fullName evidence="7">Centromere protein C</fullName>
    </recommendedName>
</protein>
<accession>A0ABR2AG32</accession>
<keyword evidence="6" id="KW-1185">Reference proteome</keyword>
<evidence type="ECO:0000256" key="2">
    <source>
        <dbReference type="ARBA" id="ARBA00010291"/>
    </source>
</evidence>
<feature type="region of interest" description="Disordered" evidence="4">
    <location>
        <begin position="425"/>
        <end position="502"/>
    </location>
</feature>
<dbReference type="Proteomes" id="UP001472677">
    <property type="component" value="Unassembled WGS sequence"/>
</dbReference>
<feature type="compositionally biased region" description="Polar residues" evidence="4">
    <location>
        <begin position="105"/>
        <end position="114"/>
    </location>
</feature>
<name>A0ABR2AG32_9ROSI</name>
<comment type="caution">
    <text evidence="5">The sequence shown here is derived from an EMBL/GenBank/DDBJ whole genome shotgun (WGS) entry which is preliminary data.</text>
</comment>
<dbReference type="PANTHER" id="PTHR16684:SF11">
    <property type="entry name" value="CENTROMERE PROTEIN C"/>
    <property type="match status" value="1"/>
</dbReference>
<dbReference type="EMBL" id="JBBPBM010000775">
    <property type="protein sequence ID" value="KAK8491676.1"/>
    <property type="molecule type" value="Genomic_DNA"/>
</dbReference>
<proteinExistence type="inferred from homology"/>
<feature type="region of interest" description="Disordered" evidence="4">
    <location>
        <begin position="82"/>
        <end position="114"/>
    </location>
</feature>
<feature type="region of interest" description="Disordered" evidence="4">
    <location>
        <begin position="653"/>
        <end position="678"/>
    </location>
</feature>
<feature type="region of interest" description="Disordered" evidence="4">
    <location>
        <begin position="344"/>
        <end position="411"/>
    </location>
</feature>
<reference evidence="5 6" key="1">
    <citation type="journal article" date="2024" name="G3 (Bethesda)">
        <title>Genome assembly of Hibiscus sabdariffa L. provides insights into metabolisms of medicinal natural products.</title>
        <authorList>
            <person name="Kim T."/>
        </authorList>
    </citation>
    <scope>NUCLEOTIDE SEQUENCE [LARGE SCALE GENOMIC DNA]</scope>
    <source>
        <strain evidence="5">TK-2024</strain>
        <tissue evidence="5">Old leaves</tissue>
    </source>
</reference>
<feature type="compositionally biased region" description="Basic and acidic residues" evidence="4">
    <location>
        <begin position="616"/>
        <end position="626"/>
    </location>
</feature>
<feature type="region of interest" description="Disordered" evidence="4">
    <location>
        <begin position="602"/>
        <end position="636"/>
    </location>
</feature>
<feature type="compositionally biased region" description="Basic and acidic residues" evidence="4">
    <location>
        <begin position="373"/>
        <end position="385"/>
    </location>
</feature>
<gene>
    <name evidence="5" type="ORF">V6N12_035047</name>
</gene>
<dbReference type="InterPro" id="IPR028386">
    <property type="entry name" value="CENP-C/Mif2/cnp3"/>
</dbReference>
<sequence length="802" mass="88951">MSVHTLLSDPLEAYSGLALFPRTLASFPNPPPPHHPDDLQHSHDFLKSMPVQSHNKLIEQAKAIVDNNSSELLNLDVSNSDAEVMENPRERRPALGRKRPRFSLKPNSSQPAVNLESSLDIDNLADPEDFFVAFERAENAKREIEKQTGTALMDLDQNIESMFARPRRPGMLRRSVKYKHQYSSDFSHVESFEGEIPSPVCNLQPENSDPNVELQEKDLSVANAENKVSELLDHLLSSTCDGDDTINLLQERLQIKPIDLENISLPDLQDIRKIDLKAPRESLAKPRNSQSDIQSLMKGFSKRTLKQKPETSVNQLVSPTPSRSPLASISLLKKQILQSDVLTDPFSTDDANRSPVRNASGIESNSRQSDQVITEKELSVSDNNDRQIPQQQPEGSVLNLASPTPPRNPFASISLQKKQLLQSDPECNACSTDNTDPFSTDDANQSPGRNASGIESNSKQSDQVITEKELRVSDNNDRQTPQLQPESSVLNLASPTPPRNSFASISLENEQLLQSDPECNAFSTDNIDQSTGKNASPIESVNKQSSQADEMELNKSHLLRSPLLEANQTATANTSYELDGRDFAGLFDKFVNDNARRFNSGINVSSGSQTNLENNNLRRPETESDGHTIQPNEFGGRVEDIPLEEVVSSQIQVNGEGSTIDNSGAIQKESDDSNPAIDEDHIMNESLEVAESGEQMHEQQNKKAKIKPQPCNKRKGKTLSQRQSLSGSGTTFDAEGKRRSTRIRSRPLEFWKGERFLYGRIHSSLATVIGIKYESPGKGDGLKVKSFVGDEHKELIEQAARF</sequence>
<keyword evidence="3" id="KW-0539">Nucleus</keyword>
<feature type="compositionally biased region" description="Polar residues" evidence="4">
    <location>
        <begin position="521"/>
        <end position="548"/>
    </location>
</feature>
<evidence type="ECO:0000256" key="1">
    <source>
        <dbReference type="ARBA" id="ARBA00004123"/>
    </source>
</evidence>
<feature type="compositionally biased region" description="Polar residues" evidence="4">
    <location>
        <begin position="602"/>
        <end position="615"/>
    </location>
</feature>
<feature type="compositionally biased region" description="Polar residues" evidence="4">
    <location>
        <begin position="429"/>
        <end position="464"/>
    </location>
</feature>
<organism evidence="5 6">
    <name type="scientific">Hibiscus sabdariffa</name>
    <name type="common">roselle</name>
    <dbReference type="NCBI Taxonomy" id="183260"/>
    <lineage>
        <taxon>Eukaryota</taxon>
        <taxon>Viridiplantae</taxon>
        <taxon>Streptophyta</taxon>
        <taxon>Embryophyta</taxon>
        <taxon>Tracheophyta</taxon>
        <taxon>Spermatophyta</taxon>
        <taxon>Magnoliopsida</taxon>
        <taxon>eudicotyledons</taxon>
        <taxon>Gunneridae</taxon>
        <taxon>Pentapetalae</taxon>
        <taxon>rosids</taxon>
        <taxon>malvids</taxon>
        <taxon>Malvales</taxon>
        <taxon>Malvaceae</taxon>
        <taxon>Malvoideae</taxon>
        <taxon>Hibiscus</taxon>
    </lineage>
</organism>
<feature type="region of interest" description="Disordered" evidence="4">
    <location>
        <begin position="301"/>
        <end position="325"/>
    </location>
</feature>
<feature type="region of interest" description="Disordered" evidence="4">
    <location>
        <begin position="520"/>
        <end position="552"/>
    </location>
</feature>
<evidence type="ECO:0000313" key="5">
    <source>
        <dbReference type="EMBL" id="KAK8491676.1"/>
    </source>
</evidence>
<feature type="compositionally biased region" description="Polar residues" evidence="4">
    <location>
        <begin position="310"/>
        <end position="325"/>
    </location>
</feature>
<feature type="compositionally biased region" description="Basic and acidic residues" evidence="4">
    <location>
        <begin position="465"/>
        <end position="477"/>
    </location>
</feature>
<dbReference type="PANTHER" id="PTHR16684">
    <property type="entry name" value="CENTROMERE PROTEIN C"/>
    <property type="match status" value="1"/>
</dbReference>
<feature type="compositionally biased region" description="Polar residues" evidence="4">
    <location>
        <begin position="478"/>
        <end position="502"/>
    </location>
</feature>
<feature type="compositionally biased region" description="Basic residues" evidence="4">
    <location>
        <begin position="702"/>
        <end position="717"/>
    </location>
</feature>
<evidence type="ECO:0000256" key="4">
    <source>
        <dbReference type="SAM" id="MobiDB-lite"/>
    </source>
</evidence>
<evidence type="ECO:0008006" key="7">
    <source>
        <dbReference type="Google" id="ProtNLM"/>
    </source>
</evidence>
<feature type="compositionally biased region" description="Polar residues" evidence="4">
    <location>
        <begin position="355"/>
        <end position="372"/>
    </location>
</feature>
<feature type="compositionally biased region" description="Polar residues" evidence="4">
    <location>
        <begin position="386"/>
        <end position="402"/>
    </location>
</feature>
<feature type="compositionally biased region" description="Polar residues" evidence="4">
    <location>
        <begin position="718"/>
        <end position="731"/>
    </location>
</feature>
<comment type="subcellular location">
    <subcellularLocation>
        <location evidence="1">Nucleus</location>
    </subcellularLocation>
</comment>
<evidence type="ECO:0000256" key="3">
    <source>
        <dbReference type="ARBA" id="ARBA00023242"/>
    </source>
</evidence>
<evidence type="ECO:0000313" key="6">
    <source>
        <dbReference type="Proteomes" id="UP001472677"/>
    </source>
</evidence>
<comment type="similarity">
    <text evidence="2">Belongs to the CENP-C/MIF2 family.</text>
</comment>